<feature type="region of interest" description="Disordered" evidence="1">
    <location>
        <begin position="227"/>
        <end position="266"/>
    </location>
</feature>
<dbReference type="GO" id="GO:0016874">
    <property type="term" value="F:ligase activity"/>
    <property type="evidence" value="ECO:0007669"/>
    <property type="project" value="UniProtKB-KW"/>
</dbReference>
<feature type="non-terminal residue" evidence="2">
    <location>
        <position position="266"/>
    </location>
</feature>
<feature type="compositionally biased region" description="Polar residues" evidence="1">
    <location>
        <begin position="29"/>
        <end position="41"/>
    </location>
</feature>
<reference evidence="2" key="2">
    <citation type="submission" date="2014-07" db="EMBL/GenBank/DDBJ databases">
        <authorList>
            <person name="Hull J."/>
        </authorList>
    </citation>
    <scope>NUCLEOTIDE SEQUENCE</scope>
</reference>
<name>A0A0A9Y9F1_LYGHE</name>
<keyword evidence="2" id="KW-0436">Ligase</keyword>
<proteinExistence type="predicted"/>
<feature type="compositionally biased region" description="Basic and acidic residues" evidence="1">
    <location>
        <begin position="14"/>
        <end position="27"/>
    </location>
</feature>
<sequence>LNLPDYEEQVTSVQREEASNRRAREQATSDEIMSTLSPRQQRTVHRTKEASQWLSVIPLKDDHFDLSRSQFHDALDLRYGWEPKELPTSCDGCGGPMDLNHALNCKKGGLVKQGHDSIRDECGMMASLAWTGVCKEPVLRHGIDGSPGLVADLKVQGVWDRERPAFFDNRVVNADAASYASRDWSTISQQAASAKHAKYDRACEDLRGSFTPLVSCDGALHKEYESFLKRPLRKSSQKSGPRPTHRQRPSPPSFGPSHQDSEAPED</sequence>
<dbReference type="AlphaFoldDB" id="A0A0A9Y9F1"/>
<feature type="non-terminal residue" evidence="2">
    <location>
        <position position="1"/>
    </location>
</feature>
<organism evidence="2">
    <name type="scientific">Lygus hesperus</name>
    <name type="common">Western plant bug</name>
    <dbReference type="NCBI Taxonomy" id="30085"/>
    <lineage>
        <taxon>Eukaryota</taxon>
        <taxon>Metazoa</taxon>
        <taxon>Ecdysozoa</taxon>
        <taxon>Arthropoda</taxon>
        <taxon>Hexapoda</taxon>
        <taxon>Insecta</taxon>
        <taxon>Pterygota</taxon>
        <taxon>Neoptera</taxon>
        <taxon>Paraneoptera</taxon>
        <taxon>Hemiptera</taxon>
        <taxon>Heteroptera</taxon>
        <taxon>Panheteroptera</taxon>
        <taxon>Cimicomorpha</taxon>
        <taxon>Miridae</taxon>
        <taxon>Mirini</taxon>
        <taxon>Lygus</taxon>
    </lineage>
</organism>
<evidence type="ECO:0000256" key="1">
    <source>
        <dbReference type="SAM" id="MobiDB-lite"/>
    </source>
</evidence>
<dbReference type="EMBL" id="GBHO01017474">
    <property type="protein sequence ID" value="JAG26130.1"/>
    <property type="molecule type" value="Transcribed_RNA"/>
</dbReference>
<gene>
    <name evidence="2" type="primary">cysS_1</name>
    <name evidence="2" type="ORF">CM83_16455</name>
</gene>
<evidence type="ECO:0000313" key="2">
    <source>
        <dbReference type="EMBL" id="JAG26130.1"/>
    </source>
</evidence>
<feature type="region of interest" description="Disordered" evidence="1">
    <location>
        <begin position="1"/>
        <end position="41"/>
    </location>
</feature>
<protein>
    <submittedName>
        <fullName evidence="2">Cysteine--tRNA ligase</fullName>
    </submittedName>
</protein>
<reference evidence="2" key="1">
    <citation type="journal article" date="2014" name="PLoS ONE">
        <title>Transcriptome-Based Identification of ABC Transporters in the Western Tarnished Plant Bug Lygus hesperus.</title>
        <authorList>
            <person name="Hull J.J."/>
            <person name="Chaney K."/>
            <person name="Geib S.M."/>
            <person name="Fabrick J.A."/>
            <person name="Brent C.S."/>
            <person name="Walsh D."/>
            <person name="Lavine L.C."/>
        </authorList>
    </citation>
    <scope>NUCLEOTIDE SEQUENCE</scope>
</reference>
<accession>A0A0A9Y9F1</accession>